<comment type="subcellular location">
    <subcellularLocation>
        <location evidence="2">Cell membrane</location>
        <topology evidence="2">Lipid-anchor</topology>
    </subcellularLocation>
</comment>
<dbReference type="InterPro" id="IPR010131">
    <property type="entry name" value="MdtP/NodT-like"/>
</dbReference>
<feature type="chain" id="PRO_5036529213" evidence="2">
    <location>
        <begin position="18"/>
        <end position="485"/>
    </location>
</feature>
<keyword evidence="2" id="KW-1134">Transmembrane beta strand</keyword>
<gene>
    <name evidence="3" type="ORF">AVM11_01305</name>
</gene>
<evidence type="ECO:0000313" key="4">
    <source>
        <dbReference type="Proteomes" id="UP000078460"/>
    </source>
</evidence>
<reference evidence="3" key="1">
    <citation type="submission" date="2016-03" db="EMBL/GenBank/DDBJ databases">
        <title>Sphingomonas melonis TY, whole genome shotgun sequencing.</title>
        <authorList>
            <person name="Wang H."/>
            <person name="Zhu P."/>
        </authorList>
    </citation>
    <scope>NUCLEOTIDE SEQUENCE [LARGE SCALE GENOMIC DNA]</scope>
    <source>
        <strain evidence="3">TY</strain>
    </source>
</reference>
<keyword evidence="2" id="KW-0472">Membrane</keyword>
<dbReference type="AlphaFoldDB" id="A0A154NDE3"/>
<keyword evidence="2" id="KW-0732">Signal</keyword>
<comment type="similarity">
    <text evidence="1 2">Belongs to the outer membrane factor (OMF) (TC 1.B.17) family.</text>
</comment>
<keyword evidence="2" id="KW-0812">Transmembrane</keyword>
<accession>A0A154NDE3</accession>
<dbReference type="OrthoDB" id="7181739at2"/>
<dbReference type="GeneID" id="93798399"/>
<dbReference type="NCBIfam" id="TIGR01845">
    <property type="entry name" value="outer_NodT"/>
    <property type="match status" value="1"/>
</dbReference>
<dbReference type="PROSITE" id="PS51257">
    <property type="entry name" value="PROKAR_LIPOPROTEIN"/>
    <property type="match status" value="1"/>
</dbReference>
<keyword evidence="2" id="KW-0449">Lipoprotein</keyword>
<dbReference type="PANTHER" id="PTHR30203:SF33">
    <property type="entry name" value="BLR4455 PROTEIN"/>
    <property type="match status" value="1"/>
</dbReference>
<protein>
    <submittedName>
        <fullName evidence="3">RND transporter</fullName>
    </submittedName>
</protein>
<dbReference type="Gene3D" id="1.20.1600.10">
    <property type="entry name" value="Outer membrane efflux proteins (OEP)"/>
    <property type="match status" value="1"/>
</dbReference>
<comment type="caution">
    <text evidence="3">The sequence shown here is derived from an EMBL/GenBank/DDBJ whole genome shotgun (WGS) entry which is preliminary data.</text>
</comment>
<dbReference type="RefSeq" id="WP_017979053.1">
    <property type="nucleotide sequence ID" value="NZ_CP017578.1"/>
</dbReference>
<evidence type="ECO:0000256" key="2">
    <source>
        <dbReference type="RuleBase" id="RU362097"/>
    </source>
</evidence>
<dbReference type="SUPFAM" id="SSF56954">
    <property type="entry name" value="Outer membrane efflux proteins (OEP)"/>
    <property type="match status" value="1"/>
</dbReference>
<dbReference type="GO" id="GO:0005886">
    <property type="term" value="C:plasma membrane"/>
    <property type="evidence" value="ECO:0007669"/>
    <property type="project" value="UniProtKB-SubCell"/>
</dbReference>
<proteinExistence type="inferred from homology"/>
<evidence type="ECO:0000313" key="3">
    <source>
        <dbReference type="EMBL" id="KZB96809.1"/>
    </source>
</evidence>
<organism evidence="3 4">
    <name type="scientific">Sphingomonas melonis TY</name>
    <dbReference type="NCBI Taxonomy" id="621456"/>
    <lineage>
        <taxon>Bacteria</taxon>
        <taxon>Pseudomonadati</taxon>
        <taxon>Pseudomonadota</taxon>
        <taxon>Alphaproteobacteria</taxon>
        <taxon>Sphingomonadales</taxon>
        <taxon>Sphingomonadaceae</taxon>
        <taxon>Sphingomonas</taxon>
    </lineage>
</organism>
<dbReference type="PANTHER" id="PTHR30203">
    <property type="entry name" value="OUTER MEMBRANE CATION EFFLUX PROTEIN"/>
    <property type="match status" value="1"/>
</dbReference>
<name>A0A154NDE3_9SPHN</name>
<feature type="signal peptide" evidence="2">
    <location>
        <begin position="1"/>
        <end position="17"/>
    </location>
</feature>
<dbReference type="Pfam" id="PF02321">
    <property type="entry name" value="OEP"/>
    <property type="match status" value="2"/>
</dbReference>
<dbReference type="GO" id="GO:0015562">
    <property type="term" value="F:efflux transmembrane transporter activity"/>
    <property type="evidence" value="ECO:0007669"/>
    <property type="project" value="InterPro"/>
</dbReference>
<dbReference type="STRING" id="621456.BJP26_09560"/>
<dbReference type="EMBL" id="LQCK02000001">
    <property type="protein sequence ID" value="KZB96809.1"/>
    <property type="molecule type" value="Genomic_DNA"/>
</dbReference>
<keyword evidence="2" id="KW-0564">Palmitate</keyword>
<dbReference type="Gene3D" id="2.20.200.10">
    <property type="entry name" value="Outer membrane efflux proteins (OEP)"/>
    <property type="match status" value="1"/>
</dbReference>
<dbReference type="InterPro" id="IPR003423">
    <property type="entry name" value="OMP_efflux"/>
</dbReference>
<dbReference type="KEGG" id="smy:BJP26_09560"/>
<evidence type="ECO:0000256" key="1">
    <source>
        <dbReference type="ARBA" id="ARBA00007613"/>
    </source>
</evidence>
<keyword evidence="4" id="KW-1185">Reference proteome</keyword>
<sequence length="485" mass="51174">MRIAPLLLATIASGALAGCTVGPDFARPPAPAATGYQPAGEAPPPRVVFGDGPEQRWWTAFGSPQLDALVDQAIAHNRSLAASNATLAASRDEVRAIAGRRLPQVDANARVDQQQVNLAAFGFSGANPLAPGGNPQFHLYTVGGGISYDLDLFGGLRRSVEQSAAQAEAQQRQTEAAHLTIAGQVVNQVLTIAALNAQIATAKALLADDQRNVDLTQKRRTGGEGTLVEVLNAQSQYAADRGDLPQLDQQLAEARHLLATLLGTTPDALPPTDIALDRLTLPATIPVALPSALVHRRPDILQAEAQLHAATAAIGVATARLYPDITLGATLTQGAPGVGDLVKNAFRGYDLFAGLTAPIFHGGTLKAQRAAAVNRARASQASYEQTVLVAFSQVADLLSALQNDRRSVADQQASVQVAERSRHLSRRSFEVGNSGILQVLETERLYQRASNGLVVARTQQFLNVARLYVATAGGWLPSQPVTSKR</sequence>
<dbReference type="Proteomes" id="UP000078460">
    <property type="component" value="Unassembled WGS sequence"/>
</dbReference>